<proteinExistence type="predicted"/>
<dbReference type="Proteomes" id="UP001498398">
    <property type="component" value="Unassembled WGS sequence"/>
</dbReference>
<organism evidence="1 2">
    <name type="scientific">Marasmiellus scandens</name>
    <dbReference type="NCBI Taxonomy" id="2682957"/>
    <lineage>
        <taxon>Eukaryota</taxon>
        <taxon>Fungi</taxon>
        <taxon>Dikarya</taxon>
        <taxon>Basidiomycota</taxon>
        <taxon>Agaricomycotina</taxon>
        <taxon>Agaricomycetes</taxon>
        <taxon>Agaricomycetidae</taxon>
        <taxon>Agaricales</taxon>
        <taxon>Marasmiineae</taxon>
        <taxon>Omphalotaceae</taxon>
        <taxon>Marasmiellus</taxon>
    </lineage>
</organism>
<evidence type="ECO:0000313" key="1">
    <source>
        <dbReference type="EMBL" id="KAK7439202.1"/>
    </source>
</evidence>
<dbReference type="SUPFAM" id="SSF52540">
    <property type="entry name" value="P-loop containing nucleoside triphosphate hydrolases"/>
    <property type="match status" value="1"/>
</dbReference>
<dbReference type="InterPro" id="IPR051055">
    <property type="entry name" value="PIF1_helicase"/>
</dbReference>
<protein>
    <submittedName>
        <fullName evidence="1">Uncharacterized protein</fullName>
    </submittedName>
</protein>
<dbReference type="InterPro" id="IPR027417">
    <property type="entry name" value="P-loop_NTPase"/>
</dbReference>
<dbReference type="PANTHER" id="PTHR47642">
    <property type="entry name" value="ATP-DEPENDENT DNA HELICASE"/>
    <property type="match status" value="1"/>
</dbReference>
<reference evidence="1 2" key="1">
    <citation type="submission" date="2024-01" db="EMBL/GenBank/DDBJ databases">
        <title>A draft genome for the cacao thread blight pathogen Marasmiellus scandens.</title>
        <authorList>
            <person name="Baruah I.K."/>
            <person name="Leung J."/>
            <person name="Bukari Y."/>
            <person name="Amoako-Attah I."/>
            <person name="Meinhardt L.W."/>
            <person name="Bailey B.A."/>
            <person name="Cohen S.P."/>
        </authorList>
    </citation>
    <scope>NUCLEOTIDE SEQUENCE [LARGE SCALE GENOMIC DNA]</scope>
    <source>
        <strain evidence="1 2">GH-19</strain>
    </source>
</reference>
<dbReference type="EMBL" id="JBANRG010000074">
    <property type="protein sequence ID" value="KAK7439202.1"/>
    <property type="molecule type" value="Genomic_DNA"/>
</dbReference>
<accession>A0ABR1IRH1</accession>
<sequence length="275" mass="31035">MLKGLILHKGQPSEVDVDRHPWQDASLVTPRHGVRKLWNEAAVRKHCKKKGEQLLIVPAEDTINGRALTIKEKIAAANRAKTEKRRRNKDLPDTLELAKGMKVMVTSNVETDLDVTNGARGEIVDIILDEEEPDIGDGAEVTLKYMPKYVLVKLTRTRASRLEGLDENVIPVEPMEVKFKVKVPGGGERTVIRRQFPMTAAYAFTDYRAQGQTIPTVFVDIAKVPSGTLTLTALDFDEKILMQGIEVELMDEDDRLEQMDVTTKQWWEQMSQTSQ</sequence>
<evidence type="ECO:0000313" key="2">
    <source>
        <dbReference type="Proteomes" id="UP001498398"/>
    </source>
</evidence>
<keyword evidence="2" id="KW-1185">Reference proteome</keyword>
<comment type="caution">
    <text evidence="1">The sequence shown here is derived from an EMBL/GenBank/DDBJ whole genome shotgun (WGS) entry which is preliminary data.</text>
</comment>
<gene>
    <name evidence="1" type="ORF">VKT23_017692</name>
</gene>
<name>A0ABR1IRH1_9AGAR</name>